<feature type="compositionally biased region" description="Low complexity" evidence="2">
    <location>
        <begin position="767"/>
        <end position="776"/>
    </location>
</feature>
<gene>
    <name evidence="4" type="ORF">FBUS_04252</name>
</gene>
<evidence type="ECO:0000259" key="3">
    <source>
        <dbReference type="Pfam" id="PF07001"/>
    </source>
</evidence>
<feature type="region of interest" description="Disordered" evidence="2">
    <location>
        <begin position="1716"/>
        <end position="1789"/>
    </location>
</feature>
<evidence type="ECO:0000313" key="4">
    <source>
        <dbReference type="EMBL" id="KAA0189190.1"/>
    </source>
</evidence>
<organism evidence="4 5">
    <name type="scientific">Fasciolopsis buskii</name>
    <dbReference type="NCBI Taxonomy" id="27845"/>
    <lineage>
        <taxon>Eukaryota</taxon>
        <taxon>Metazoa</taxon>
        <taxon>Spiralia</taxon>
        <taxon>Lophotrochozoa</taxon>
        <taxon>Platyhelminthes</taxon>
        <taxon>Trematoda</taxon>
        <taxon>Digenea</taxon>
        <taxon>Plagiorchiida</taxon>
        <taxon>Echinostomata</taxon>
        <taxon>Echinostomatoidea</taxon>
        <taxon>Fasciolidae</taxon>
        <taxon>Fasciolopsis</taxon>
    </lineage>
</organism>
<feature type="compositionally biased region" description="Low complexity" evidence="2">
    <location>
        <begin position="1345"/>
        <end position="1366"/>
    </location>
</feature>
<dbReference type="EMBL" id="LUCM01007922">
    <property type="protein sequence ID" value="KAA0189190.1"/>
    <property type="molecule type" value="Genomic_DNA"/>
</dbReference>
<feature type="compositionally biased region" description="Low complexity" evidence="2">
    <location>
        <begin position="1829"/>
        <end position="1846"/>
    </location>
</feature>
<feature type="compositionally biased region" description="Low complexity" evidence="2">
    <location>
        <begin position="1564"/>
        <end position="1575"/>
    </location>
</feature>
<proteinExistence type="predicted"/>
<evidence type="ECO:0000313" key="5">
    <source>
        <dbReference type="Proteomes" id="UP000728185"/>
    </source>
</evidence>
<evidence type="ECO:0000256" key="1">
    <source>
        <dbReference type="ARBA" id="ARBA00022553"/>
    </source>
</evidence>
<feature type="region of interest" description="Disordered" evidence="2">
    <location>
        <begin position="2131"/>
        <end position="2183"/>
    </location>
</feature>
<feature type="region of interest" description="Disordered" evidence="2">
    <location>
        <begin position="2314"/>
        <end position="2391"/>
    </location>
</feature>
<feature type="region of interest" description="Disordered" evidence="2">
    <location>
        <begin position="1254"/>
        <end position="1413"/>
    </location>
</feature>
<feature type="compositionally biased region" description="Polar residues" evidence="2">
    <location>
        <begin position="276"/>
        <end position="297"/>
    </location>
</feature>
<feature type="region of interest" description="Disordered" evidence="2">
    <location>
        <begin position="807"/>
        <end position="1185"/>
    </location>
</feature>
<feature type="region of interest" description="Disordered" evidence="2">
    <location>
        <begin position="2219"/>
        <end position="2254"/>
    </location>
</feature>
<keyword evidence="1" id="KW-0597">Phosphoprotein</keyword>
<feature type="region of interest" description="Disordered" evidence="2">
    <location>
        <begin position="1866"/>
        <end position="1936"/>
    </location>
</feature>
<feature type="compositionally biased region" description="Polar residues" evidence="2">
    <location>
        <begin position="969"/>
        <end position="978"/>
    </location>
</feature>
<feature type="compositionally biased region" description="Polar residues" evidence="2">
    <location>
        <begin position="1436"/>
        <end position="1454"/>
    </location>
</feature>
<feature type="compositionally biased region" description="Low complexity" evidence="2">
    <location>
        <begin position="2321"/>
        <end position="2342"/>
    </location>
</feature>
<name>A0A8E0VEP1_9TREM</name>
<feature type="region of interest" description="Disordered" evidence="2">
    <location>
        <begin position="262"/>
        <end position="297"/>
    </location>
</feature>
<feature type="compositionally biased region" description="Basic and acidic residues" evidence="2">
    <location>
        <begin position="979"/>
        <end position="989"/>
    </location>
</feature>
<feature type="compositionally biased region" description="Basic and acidic residues" evidence="2">
    <location>
        <begin position="1297"/>
        <end position="1312"/>
    </location>
</feature>
<feature type="compositionally biased region" description="Polar residues" evidence="2">
    <location>
        <begin position="351"/>
        <end position="367"/>
    </location>
</feature>
<feature type="compositionally biased region" description="Low complexity" evidence="2">
    <location>
        <begin position="2221"/>
        <end position="2232"/>
    </location>
</feature>
<feature type="compositionally biased region" description="Basic and acidic residues" evidence="2">
    <location>
        <begin position="1059"/>
        <end position="1114"/>
    </location>
</feature>
<feature type="compositionally biased region" description="Polar residues" evidence="2">
    <location>
        <begin position="943"/>
        <end position="959"/>
    </location>
</feature>
<feature type="compositionally biased region" description="Polar residues" evidence="2">
    <location>
        <begin position="1377"/>
        <end position="1386"/>
    </location>
</feature>
<feature type="compositionally biased region" description="Basic and acidic residues" evidence="2">
    <location>
        <begin position="1"/>
        <end position="12"/>
    </location>
</feature>
<sequence>MNSKVSKSEKTKLKFAQSNINHVYRGNTAEPHHKPTVRQYGMQVVGKVQGTRRLPPPAWVPSIKAETGGLDSRVSIVPPGGGGWGAPTESRTTGTGATSEVGSTIEQTPLSSVNGPLSREAIGTSFEPAYTRSLGNKSEASDETSQGPQNDSLQTEGENKANSHGTVTAVSGTTPAVAGALSQPTAWTSKNTVASGGLAANKPFFQRPPPVTSSATTAVSSRMDERKSTPLQAGGGASEIVGEPTGWAAVTEEEPNFDERILFSDEEESQEDSKSTLRGPSSSRVTVQNDSAPHTTAESLILPAKQTIHASGSFVEPEPASHIETSRAFPSTFGAMSSSTYDETSREKASDTWSNSESPSNFGTYTAPTVSRHPTALSFANAPLGAHCSVTTDSEHVLTVGQYTQHSVPSQGINSSGYPVSDPYFSSPVSTNHIAGTGGLLDSMLPPTDADTELQNAQRQARTQEFRTAVERARISRQQRETFSTEGESILQKSVVNLISESCDSSHAQPSSQPMLLSSGHSVVPPVISGVLPQQLLLPNAYPQGVSQNRSSLAAAAAAATAAAMVCGPGGAPARLSTPRVGPNLVKVPQSQPLSVSPHSATNMIGSWQGPGSLPPNIPTTGFTNPKPPTVPQVLQSALSMATGGASNSHPNGVFLNPDFFVERLLEILNQQQVVRPQSTPQTSVPGRTLIQTTETATCNQTHERLIPVGRVETPNKSTFGDDQFSDLTELSQQMESVLNTESVVSGQSAVPVVSEQASANSSTGKQQTQSQQQPQVKRVPGLMDVKVPTSTSRNLAYLWEQDDYLSGASGRGSRGRSKGFTEKSRGGSRGRRAGGRFASDDISILRTNSGDRRIALNPRGSHEDYERTPSNRPWHSKTSRRIFNGPKAESDNPLTTSDIHLDTTHSLRSETKPAYGSEPEEYMERTETFQEETTISDRRYESSSATFETGNTSRQASGVSKSKVKSVQSNTQESESGSQRRTDYSRQHDRVRRGRGGSGFYYSSSRTFTSEEGSSKYTYPNEQKVYPRVSRGGTSTGGSSTFPTRNHRSGASGTHPDTNSRRRNLDEAHDEAFEQDNRSGHTHGEEYQSQHSQRENRRDREWRSHEPVEEKSFQKSRGHSRALDVRRGSVYRDECHFSDGEPHATDNKRSQNRHYAPNQRNRSHDGQRVNQKGNSRQNAAGQAQEYVFQSTETGERPTQSVACFTLNSQLFDQAQQKSTSYDVPIDEYDDSDLPTVRVPPMDTTFKSARTHYARGHRSATFQRGSGLRRIASNRTSGAQQQQTKRSTGSGVQGSRRYRDLQNRYRDDKDGDGGAAAGGGGSGAGRSNVSGDGTNMCGSGGSGTNGCSDLGENQNGGNSQNQGSSNDSAQDGGVRFPNSQKQNSDTQRCHDITDAESNENNTTSNNREATRLQRYNSTARGAVGDACDADEWETATEGSSDPECSSSNAGTGDNLTLPLPSHTDDNVTVCATSKQATTDPCSVQSMANGSLSLHHGVTNVADCANSGTSLSSTLVVSSAPSSSIGPAGLGLNQTNGSGRAGCQLHEHDKYPHDRRGSGGGSGGTSATADGHAHASVAGVRGRKVRATNVSASGGRPSGGHGFRRQSFVRSDHVASSRSTAISSIPPLMSITPEGPFTRASRDFDSMFNSATRTANQTESSSEMKTTSSKTSAHQTFPDSSAEDPEDQDFLSDGFTKVVSKSSKKHARRKLQLELSAAVSSNTQKSGIRRSEDSKSVVSQPKVPVVDRSSTHEERSSHSLSSRSKNQESASLSAHPHKTKPFPVKPTFMGPPMCLTNGQMQNSPINDNKSGATDSVPVTSENVAFKRHSISVSPPVSSNPQRSSPSNADIGRTWSKVVGTKAPSSFAAVPKEAGSENPSNQKSDSVWSTKRQTVERHAESSVLTETAAQDVSSKPNNVTESLKPAWSSPASAEDKETIRKTVQSNAVERTGDSTLSSVGGSVNTAVTTASTTTPLANSTTVTNVCKVRPQQQQPSPQVGTSGVLSTVTVASTSSVTHLSPINSCQEQAASLNLCGTDLTPIESERLDCNFDVASQNRGTNRQVEDVCSSLLSSRPVQAAWSEGLPTPVPGSYFEGRMGSTYDNSFSTSSWPPNDVDPTRGNSIQPHYGHLSSDGTFSSPPGAPVGTDLPAKGTHPMALGPRHQPYSAQHYSHNPAPSREAQHFNGIYGSPLNDMNKRSSSNTLNQAPHTAFAPVGGQVYVAPQQPSSNQQSQPAGSFAPSWTVPPSAQPNALPQGISHGARFRQRVPHLDISPFSGYPFPTEMPNEFAFMPSVTGCVPAAPSGGLYSTIQGQTQTNYHHGSSRSVGSSSGPPWSLLGSSNGSPALQVSGNDYGSGMAQTPLAGASGSGGGGLLPHPVPQGFSNSSAPISSSSGSNFMTHPNYVGVIGGGRPSANDLSGTSGRQRSIPQGLYPAHNLTHSPSAQSQQQFQLHSPFYPSLSPSHQRVHLQQFPGAQGRSNIHSFVNPQNNLYTAAYGPSPSQPTPPPLHSQIGYPNSFSTESSVAPPGAFHSNVQSHSFSNLGLQPPHPHVHGHRSLQSSDPQMISRSLSAVNNHGGSALVIPGTVGPSSVSAYPGYPQPTAPAPLSVSGYPLKPILPTP</sequence>
<feature type="compositionally biased region" description="Polar residues" evidence="2">
    <location>
        <begin position="1900"/>
        <end position="1919"/>
    </location>
</feature>
<keyword evidence="5" id="KW-1185">Reference proteome</keyword>
<feature type="region of interest" description="Disordered" evidence="2">
    <location>
        <begin position="2596"/>
        <end position="2617"/>
    </location>
</feature>
<feature type="compositionally biased region" description="Low complexity" evidence="2">
    <location>
        <begin position="1657"/>
        <end position="1671"/>
    </location>
</feature>
<feature type="compositionally biased region" description="Low complexity" evidence="2">
    <location>
        <begin position="1735"/>
        <end position="1747"/>
    </location>
</feature>
<feature type="region of interest" description="Disordered" evidence="2">
    <location>
        <begin position="132"/>
        <end position="170"/>
    </location>
</feature>
<dbReference type="Pfam" id="PF07001">
    <property type="entry name" value="BAT2_N"/>
    <property type="match status" value="1"/>
</dbReference>
<feature type="region of interest" description="Disordered" evidence="2">
    <location>
        <begin position="1522"/>
        <end position="1688"/>
    </location>
</feature>
<feature type="region of interest" description="Disordered" evidence="2">
    <location>
        <begin position="334"/>
        <end position="367"/>
    </location>
</feature>
<feature type="region of interest" description="Disordered" evidence="2">
    <location>
        <begin position="200"/>
        <end position="240"/>
    </location>
</feature>
<feature type="compositionally biased region" description="Gly residues" evidence="2">
    <location>
        <begin position="1313"/>
        <end position="1324"/>
    </location>
</feature>
<feature type="compositionally biased region" description="Low complexity" evidence="2">
    <location>
        <begin position="1398"/>
        <end position="1407"/>
    </location>
</feature>
<feature type="compositionally biased region" description="Polar residues" evidence="2">
    <location>
        <begin position="1875"/>
        <end position="1890"/>
    </location>
</feature>
<feature type="compositionally biased region" description="Polar residues" evidence="2">
    <location>
        <begin position="1646"/>
        <end position="1656"/>
    </location>
</feature>
<evidence type="ECO:0000256" key="2">
    <source>
        <dbReference type="SAM" id="MobiDB-lite"/>
    </source>
</evidence>
<feature type="compositionally biased region" description="Polar residues" evidence="2">
    <location>
        <begin position="1169"/>
        <end position="1185"/>
    </location>
</feature>
<protein>
    <recommendedName>
        <fullName evidence="3">BAT2 N-terminal domain-containing protein</fullName>
    </recommendedName>
</protein>
<feature type="domain" description="BAT2 N-terminal" evidence="3">
    <location>
        <begin position="5"/>
        <end position="164"/>
    </location>
</feature>
<feature type="compositionally biased region" description="Basic and acidic residues" evidence="2">
    <location>
        <begin position="1122"/>
        <end position="1150"/>
    </location>
</feature>
<feature type="region of interest" description="Disordered" evidence="2">
    <location>
        <begin position="750"/>
        <end position="785"/>
    </location>
</feature>
<feature type="region of interest" description="Disordered" evidence="2">
    <location>
        <begin position="1829"/>
        <end position="1852"/>
    </location>
</feature>
<dbReference type="InterPro" id="IPR009738">
    <property type="entry name" value="BAT2_N"/>
</dbReference>
<feature type="compositionally biased region" description="Basic and acidic residues" evidence="2">
    <location>
        <begin position="1544"/>
        <end position="1556"/>
    </location>
</feature>
<feature type="compositionally biased region" description="Polar residues" evidence="2">
    <location>
        <begin position="133"/>
        <end position="170"/>
    </location>
</feature>
<feature type="region of interest" description="Disordered" evidence="2">
    <location>
        <begin position="1796"/>
        <end position="1815"/>
    </location>
</feature>
<feature type="region of interest" description="Disordered" evidence="2">
    <location>
        <begin position="1"/>
        <end position="34"/>
    </location>
</feature>
<feature type="compositionally biased region" description="Low complexity" evidence="2">
    <location>
        <begin position="2381"/>
        <end position="2391"/>
    </location>
</feature>
<feature type="region of interest" description="Disordered" evidence="2">
    <location>
        <begin position="80"/>
        <end position="119"/>
    </location>
</feature>
<feature type="compositionally biased region" description="Polar residues" evidence="2">
    <location>
        <begin position="89"/>
        <end position="115"/>
    </location>
</feature>
<reference evidence="4" key="1">
    <citation type="submission" date="2019-05" db="EMBL/GenBank/DDBJ databases">
        <title>Annotation for the trematode Fasciolopsis buski.</title>
        <authorList>
            <person name="Choi Y.-J."/>
        </authorList>
    </citation>
    <scope>NUCLEOTIDE SEQUENCE</scope>
    <source>
        <strain evidence="4">HT</strain>
        <tissue evidence="4">Whole worm</tissue>
    </source>
</reference>
<feature type="compositionally biased region" description="Basic and acidic residues" evidence="2">
    <location>
        <begin position="900"/>
        <end position="912"/>
    </location>
</feature>
<feature type="compositionally biased region" description="Polar residues" evidence="2">
    <location>
        <begin position="1273"/>
        <end position="1290"/>
    </location>
</feature>
<dbReference type="OrthoDB" id="1939715at2759"/>
<feature type="compositionally biased region" description="Basic and acidic residues" evidence="2">
    <location>
        <begin position="850"/>
        <end position="870"/>
    </location>
</feature>
<feature type="region of interest" description="Disordered" evidence="2">
    <location>
        <begin position="1432"/>
        <end position="1460"/>
    </location>
</feature>
<feature type="compositionally biased region" description="Low complexity" evidence="2">
    <location>
        <begin position="212"/>
        <end position="221"/>
    </location>
</feature>
<feature type="compositionally biased region" description="Low complexity" evidence="2">
    <location>
        <begin position="1001"/>
        <end position="1011"/>
    </location>
</feature>
<dbReference type="Proteomes" id="UP000728185">
    <property type="component" value="Unassembled WGS sequence"/>
</dbReference>
<feature type="compositionally biased region" description="Low complexity" evidence="2">
    <location>
        <begin position="1522"/>
        <end position="1531"/>
    </location>
</feature>
<feature type="compositionally biased region" description="Polar residues" evidence="2">
    <location>
        <begin position="756"/>
        <end position="766"/>
    </location>
</feature>
<feature type="compositionally biased region" description="Polar residues" evidence="2">
    <location>
        <begin position="1012"/>
        <end position="1022"/>
    </location>
</feature>
<comment type="caution">
    <text evidence="4">The sequence shown here is derived from an EMBL/GenBank/DDBJ whole genome shotgun (WGS) entry which is preliminary data.</text>
</comment>
<accession>A0A8E0VEP1</accession>